<evidence type="ECO:0000313" key="3">
    <source>
        <dbReference type="Proteomes" id="UP001230207"/>
    </source>
</evidence>
<sequence length="104" mass="11513">MRHRQFQKKPNRQSFISEAPGIVLGVVALGIAGYYSVGDLFSSVAAMTQGCEIKGNISINSGEKIFHTPGQEDYDQTRISPEYGERWFCSEAEARAAGWRKAGR</sequence>
<dbReference type="RefSeq" id="WP_307228729.1">
    <property type="nucleotide sequence ID" value="NZ_JAUSVF010000001.1"/>
</dbReference>
<keyword evidence="3" id="KW-1185">Reference proteome</keyword>
<proteinExistence type="predicted"/>
<gene>
    <name evidence="2" type="ORF">QO002_001794</name>
</gene>
<evidence type="ECO:0000313" key="2">
    <source>
        <dbReference type="EMBL" id="MDQ0319656.1"/>
    </source>
</evidence>
<protein>
    <recommendedName>
        <fullName evidence="4">Succinoglycan biosynthesis protein ExoI</fullName>
    </recommendedName>
</protein>
<comment type="caution">
    <text evidence="2">The sequence shown here is derived from an EMBL/GenBank/DDBJ whole genome shotgun (WGS) entry which is preliminary data.</text>
</comment>
<dbReference type="Proteomes" id="UP001230207">
    <property type="component" value="Unassembled WGS sequence"/>
</dbReference>
<feature type="transmembrane region" description="Helical" evidence="1">
    <location>
        <begin position="21"/>
        <end position="37"/>
    </location>
</feature>
<name>A0ABU0BPQ4_9HYPH</name>
<evidence type="ECO:0000256" key="1">
    <source>
        <dbReference type="SAM" id="Phobius"/>
    </source>
</evidence>
<accession>A0ABU0BPQ4</accession>
<keyword evidence="1" id="KW-0472">Membrane</keyword>
<evidence type="ECO:0008006" key="4">
    <source>
        <dbReference type="Google" id="ProtNLM"/>
    </source>
</evidence>
<keyword evidence="1" id="KW-1133">Transmembrane helix</keyword>
<organism evidence="2 3">
    <name type="scientific">Pararhizobium capsulatum DSM 1112</name>
    <dbReference type="NCBI Taxonomy" id="1121113"/>
    <lineage>
        <taxon>Bacteria</taxon>
        <taxon>Pseudomonadati</taxon>
        <taxon>Pseudomonadota</taxon>
        <taxon>Alphaproteobacteria</taxon>
        <taxon>Hyphomicrobiales</taxon>
        <taxon>Rhizobiaceae</taxon>
        <taxon>Rhizobium/Agrobacterium group</taxon>
        <taxon>Pararhizobium</taxon>
    </lineage>
</organism>
<reference evidence="2 3" key="1">
    <citation type="submission" date="2023-07" db="EMBL/GenBank/DDBJ databases">
        <title>Genomic Encyclopedia of Type Strains, Phase IV (KMG-IV): sequencing the most valuable type-strain genomes for metagenomic binning, comparative biology and taxonomic classification.</title>
        <authorList>
            <person name="Goeker M."/>
        </authorList>
    </citation>
    <scope>NUCLEOTIDE SEQUENCE [LARGE SCALE GENOMIC DNA]</scope>
    <source>
        <strain evidence="2 3">DSM 1112</strain>
    </source>
</reference>
<dbReference type="EMBL" id="JAUSVF010000001">
    <property type="protein sequence ID" value="MDQ0319656.1"/>
    <property type="molecule type" value="Genomic_DNA"/>
</dbReference>
<keyword evidence="1" id="KW-0812">Transmembrane</keyword>